<feature type="transmembrane region" description="Helical" evidence="10">
    <location>
        <begin position="296"/>
        <end position="318"/>
    </location>
</feature>
<dbReference type="Proteomes" id="UP000333828">
    <property type="component" value="Unassembled WGS sequence"/>
</dbReference>
<keyword evidence="5 10" id="KW-0812">Transmembrane</keyword>
<dbReference type="GO" id="GO:0006811">
    <property type="term" value="P:monoatomic ion transport"/>
    <property type="evidence" value="ECO:0007669"/>
    <property type="project" value="UniProtKB-KW"/>
</dbReference>
<dbReference type="GO" id="GO:0042910">
    <property type="term" value="F:xenobiotic transmembrane transporter activity"/>
    <property type="evidence" value="ECO:0007669"/>
    <property type="project" value="InterPro"/>
</dbReference>
<evidence type="ECO:0000313" key="12">
    <source>
        <dbReference type="Proteomes" id="UP000333828"/>
    </source>
</evidence>
<dbReference type="NCBIfam" id="TIGR00797">
    <property type="entry name" value="matE"/>
    <property type="match status" value="1"/>
</dbReference>
<evidence type="ECO:0000256" key="2">
    <source>
        <dbReference type="ARBA" id="ARBA00022448"/>
    </source>
</evidence>
<evidence type="ECO:0000256" key="3">
    <source>
        <dbReference type="ARBA" id="ARBA00022449"/>
    </source>
</evidence>
<dbReference type="PANTHER" id="PTHR43298">
    <property type="entry name" value="MULTIDRUG RESISTANCE PROTEIN NORM-RELATED"/>
    <property type="match status" value="1"/>
</dbReference>
<proteinExistence type="predicted"/>
<keyword evidence="8 10" id="KW-0472">Membrane</keyword>
<feature type="transmembrane region" description="Helical" evidence="10">
    <location>
        <begin position="254"/>
        <end position="276"/>
    </location>
</feature>
<dbReference type="Pfam" id="PF01554">
    <property type="entry name" value="MatE"/>
    <property type="match status" value="2"/>
</dbReference>
<comment type="subcellular location">
    <subcellularLocation>
        <location evidence="1">Cell inner membrane</location>
        <topology evidence="1">Multi-pass membrane protein</topology>
    </subcellularLocation>
</comment>
<feature type="transmembrane region" description="Helical" evidence="10">
    <location>
        <begin position="140"/>
        <end position="158"/>
    </location>
</feature>
<evidence type="ECO:0000256" key="1">
    <source>
        <dbReference type="ARBA" id="ARBA00004429"/>
    </source>
</evidence>
<keyword evidence="2" id="KW-0813">Transport</keyword>
<keyword evidence="4" id="KW-1003">Cell membrane</keyword>
<dbReference type="InterPro" id="IPR050222">
    <property type="entry name" value="MATE_MdtK"/>
</dbReference>
<evidence type="ECO:0000256" key="10">
    <source>
        <dbReference type="SAM" id="Phobius"/>
    </source>
</evidence>
<evidence type="ECO:0000256" key="6">
    <source>
        <dbReference type="ARBA" id="ARBA00022989"/>
    </source>
</evidence>
<evidence type="ECO:0000256" key="4">
    <source>
        <dbReference type="ARBA" id="ARBA00022475"/>
    </source>
</evidence>
<dbReference type="GO" id="GO:0005886">
    <property type="term" value="C:plasma membrane"/>
    <property type="evidence" value="ECO:0007669"/>
    <property type="project" value="UniProtKB-SubCell"/>
</dbReference>
<keyword evidence="3" id="KW-0050">Antiport</keyword>
<organism evidence="11 12">
    <name type="scientific">Pandoraea iniqua</name>
    <dbReference type="NCBI Taxonomy" id="2508288"/>
    <lineage>
        <taxon>Bacteria</taxon>
        <taxon>Pseudomonadati</taxon>
        <taxon>Pseudomonadota</taxon>
        <taxon>Betaproteobacteria</taxon>
        <taxon>Burkholderiales</taxon>
        <taxon>Burkholderiaceae</taxon>
        <taxon>Pandoraea</taxon>
    </lineage>
</organism>
<evidence type="ECO:0000313" key="11">
    <source>
        <dbReference type="EMBL" id="VVE13701.1"/>
    </source>
</evidence>
<keyword evidence="6 10" id="KW-1133">Transmembrane helix</keyword>
<feature type="transmembrane region" description="Helical" evidence="10">
    <location>
        <begin position="103"/>
        <end position="120"/>
    </location>
</feature>
<dbReference type="InterPro" id="IPR048279">
    <property type="entry name" value="MdtK-like"/>
</dbReference>
<feature type="transmembrane region" description="Helical" evidence="10">
    <location>
        <begin position="361"/>
        <end position="380"/>
    </location>
</feature>
<feature type="transmembrane region" description="Helical" evidence="10">
    <location>
        <begin position="437"/>
        <end position="456"/>
    </location>
</feature>
<keyword evidence="12" id="KW-1185">Reference proteome</keyword>
<reference evidence="11 12" key="1">
    <citation type="submission" date="2019-08" db="EMBL/GenBank/DDBJ databases">
        <authorList>
            <person name="Peeters C."/>
        </authorList>
    </citation>
    <scope>NUCLEOTIDE SEQUENCE [LARGE SCALE GENOMIC DNA]</scope>
    <source>
        <strain evidence="11 12">LMG 31115</strain>
    </source>
</reference>
<gene>
    <name evidence="11" type="primary">norM</name>
    <name evidence="11" type="ORF">PIN31115_02756</name>
</gene>
<feature type="transmembrane region" description="Helical" evidence="10">
    <location>
        <begin position="202"/>
        <end position="226"/>
    </location>
</feature>
<dbReference type="InterPro" id="IPR002528">
    <property type="entry name" value="MATE_fam"/>
</dbReference>
<evidence type="ECO:0000256" key="7">
    <source>
        <dbReference type="ARBA" id="ARBA00023065"/>
    </source>
</evidence>
<dbReference type="AlphaFoldDB" id="A0A5E4VNB9"/>
<dbReference type="PANTHER" id="PTHR43298:SF2">
    <property type="entry name" value="FMN_FAD EXPORTER YEEO-RELATED"/>
    <property type="match status" value="1"/>
</dbReference>
<evidence type="ECO:0000256" key="9">
    <source>
        <dbReference type="ARBA" id="ARBA00031636"/>
    </source>
</evidence>
<dbReference type="CDD" id="cd13131">
    <property type="entry name" value="MATE_NorM_like"/>
    <property type="match status" value="1"/>
</dbReference>
<accession>A0A5E4VNB9</accession>
<sequence length="470" mass="49848">MAPFGATALTSPSLPMWHDIKRIAALAWPVLIGQLAVIAFGVMDTAMVGRASAFDLASLALGGSIYITVYVGLMGILVALSPIAAQRFGAGERLEIGEEVRQAIWLALFLAIPGFLLLTHPQFILRLSEANPELEVRASAYLQILAFGLPAALLFRVYSSLSTAVAQPRIVMAIQVTGLALKVPLNLALIYGVERIGIPPLGSTGCAIATTAINWVSCALGLTLMVRHSKLREFGIFSHFCWPQWHAIRTLLKLGVPMGLSYLIEVTAFSFMAIFITRLGDTTLAGHQIAANLGALTYMLPMSIAIATATLTAQAIGARNFSAAHLVGRHGILFAGMLSAGLASLVWLTRPWIVEAYTTDPAVAAVATPLLAFVAFYHLFDALQVSAVFVLRAWKVAIVPTVIYAVSLWGVGLGGGYVLGFDSWGLSPAWLHGATGFWFANGASLAVAACGLLCYLRWVASAKGGRGLAS</sequence>
<feature type="transmembrane region" description="Helical" evidence="10">
    <location>
        <begin position="23"/>
        <end position="43"/>
    </location>
</feature>
<name>A0A5E4VNB9_9BURK</name>
<feature type="transmembrane region" description="Helical" evidence="10">
    <location>
        <begin position="63"/>
        <end position="83"/>
    </location>
</feature>
<feature type="transmembrane region" description="Helical" evidence="10">
    <location>
        <begin position="330"/>
        <end position="349"/>
    </location>
</feature>
<dbReference type="EMBL" id="CABPSI010000003">
    <property type="protein sequence ID" value="VVE13701.1"/>
    <property type="molecule type" value="Genomic_DNA"/>
</dbReference>
<dbReference type="PIRSF" id="PIRSF006603">
    <property type="entry name" value="DinF"/>
    <property type="match status" value="1"/>
</dbReference>
<feature type="transmembrane region" description="Helical" evidence="10">
    <location>
        <begin position="170"/>
        <end position="190"/>
    </location>
</feature>
<protein>
    <recommendedName>
        <fullName evidence="9">Multidrug-efflux transporter</fullName>
    </recommendedName>
</protein>
<evidence type="ECO:0000256" key="5">
    <source>
        <dbReference type="ARBA" id="ARBA00022692"/>
    </source>
</evidence>
<evidence type="ECO:0000256" key="8">
    <source>
        <dbReference type="ARBA" id="ARBA00023136"/>
    </source>
</evidence>
<keyword evidence="7" id="KW-0406">Ion transport</keyword>
<dbReference type="GO" id="GO:0015297">
    <property type="term" value="F:antiporter activity"/>
    <property type="evidence" value="ECO:0007669"/>
    <property type="project" value="UniProtKB-KW"/>
</dbReference>
<feature type="transmembrane region" description="Helical" evidence="10">
    <location>
        <begin position="392"/>
        <end position="417"/>
    </location>
</feature>